<sequence>SNQSLGRLFNSKISRRRRNEAKRRKKNKSKRRKRSFLTATSFTEHMTASVGNSDTMNGHRGAQR</sequence>
<reference evidence="2" key="1">
    <citation type="submission" date="2021-01" db="EMBL/GenBank/DDBJ databases">
        <authorList>
            <consortium name="Genoscope - CEA"/>
            <person name="William W."/>
        </authorList>
    </citation>
    <scope>NUCLEOTIDE SEQUENCE</scope>
</reference>
<evidence type="ECO:0000256" key="1">
    <source>
        <dbReference type="SAM" id="MobiDB-lite"/>
    </source>
</evidence>
<accession>A0A816XYI1</accession>
<feature type="region of interest" description="Disordered" evidence="1">
    <location>
        <begin position="1"/>
        <end position="64"/>
    </location>
</feature>
<proteinExistence type="predicted"/>
<protein>
    <submittedName>
        <fullName evidence="2">(rape) hypothetical protein</fullName>
    </submittedName>
</protein>
<dbReference type="Proteomes" id="UP001295469">
    <property type="component" value="Chromosome A01"/>
</dbReference>
<name>A0A816XYI1_BRANA</name>
<gene>
    <name evidence="2" type="ORF">DARMORV10_A01P23040.1</name>
</gene>
<organism evidence="2">
    <name type="scientific">Brassica napus</name>
    <name type="common">Rape</name>
    <dbReference type="NCBI Taxonomy" id="3708"/>
    <lineage>
        <taxon>Eukaryota</taxon>
        <taxon>Viridiplantae</taxon>
        <taxon>Streptophyta</taxon>
        <taxon>Embryophyta</taxon>
        <taxon>Tracheophyta</taxon>
        <taxon>Spermatophyta</taxon>
        <taxon>Magnoliopsida</taxon>
        <taxon>eudicotyledons</taxon>
        <taxon>Gunneridae</taxon>
        <taxon>Pentapetalae</taxon>
        <taxon>rosids</taxon>
        <taxon>malvids</taxon>
        <taxon>Brassicales</taxon>
        <taxon>Brassicaceae</taxon>
        <taxon>Brassiceae</taxon>
        <taxon>Brassica</taxon>
    </lineage>
</organism>
<dbReference type="EMBL" id="HG994355">
    <property type="protein sequence ID" value="CAF2151212.1"/>
    <property type="molecule type" value="Genomic_DNA"/>
</dbReference>
<feature type="non-terminal residue" evidence="2">
    <location>
        <position position="64"/>
    </location>
</feature>
<feature type="compositionally biased region" description="Polar residues" evidence="1">
    <location>
        <begin position="37"/>
        <end position="56"/>
    </location>
</feature>
<dbReference type="AlphaFoldDB" id="A0A816XYI1"/>
<evidence type="ECO:0000313" key="2">
    <source>
        <dbReference type="EMBL" id="CAF2151212.1"/>
    </source>
</evidence>
<feature type="compositionally biased region" description="Basic residues" evidence="1">
    <location>
        <begin position="13"/>
        <end position="35"/>
    </location>
</feature>